<dbReference type="GeneTree" id="ENSGT01140000283043"/>
<dbReference type="InterPro" id="IPR001909">
    <property type="entry name" value="KRAB"/>
</dbReference>
<organism evidence="2 3">
    <name type="scientific">Pseudonaja textilis</name>
    <name type="common">Eastern brown snake</name>
    <dbReference type="NCBI Taxonomy" id="8673"/>
    <lineage>
        <taxon>Eukaryota</taxon>
        <taxon>Metazoa</taxon>
        <taxon>Chordata</taxon>
        <taxon>Craniata</taxon>
        <taxon>Vertebrata</taxon>
        <taxon>Euteleostomi</taxon>
        <taxon>Lepidosauria</taxon>
        <taxon>Squamata</taxon>
        <taxon>Bifurcata</taxon>
        <taxon>Unidentata</taxon>
        <taxon>Episquamata</taxon>
        <taxon>Toxicofera</taxon>
        <taxon>Serpentes</taxon>
        <taxon>Colubroidea</taxon>
        <taxon>Elapidae</taxon>
        <taxon>Hydrophiinae</taxon>
        <taxon>Pseudonaja</taxon>
    </lineage>
</organism>
<reference evidence="2" key="1">
    <citation type="submission" date="2025-08" db="UniProtKB">
        <authorList>
            <consortium name="Ensembl"/>
        </authorList>
    </citation>
    <scope>IDENTIFICATION</scope>
</reference>
<dbReference type="CDD" id="cd07765">
    <property type="entry name" value="KRAB_A-box"/>
    <property type="match status" value="1"/>
</dbReference>
<dbReference type="PANTHER" id="PTHR23232">
    <property type="entry name" value="KRAB DOMAIN C2H2 ZINC FINGER"/>
    <property type="match status" value="1"/>
</dbReference>
<dbReference type="InterPro" id="IPR050169">
    <property type="entry name" value="Krueppel_C2H2_ZnF"/>
</dbReference>
<dbReference type="InterPro" id="IPR036051">
    <property type="entry name" value="KRAB_dom_sf"/>
</dbReference>
<dbReference type="Pfam" id="PF01352">
    <property type="entry name" value="KRAB"/>
    <property type="match status" value="1"/>
</dbReference>
<evidence type="ECO:0000313" key="2">
    <source>
        <dbReference type="Ensembl" id="ENSPTXP00000018261.1"/>
    </source>
</evidence>
<feature type="domain" description="KRAB" evidence="1">
    <location>
        <begin position="41"/>
        <end position="92"/>
    </location>
</feature>
<name>A0A670ZB30_PSETE</name>
<dbReference type="GO" id="GO:0006355">
    <property type="term" value="P:regulation of DNA-templated transcription"/>
    <property type="evidence" value="ECO:0007669"/>
    <property type="project" value="InterPro"/>
</dbReference>
<reference evidence="2" key="2">
    <citation type="submission" date="2025-09" db="UniProtKB">
        <authorList>
            <consortium name="Ensembl"/>
        </authorList>
    </citation>
    <scope>IDENTIFICATION</scope>
</reference>
<dbReference type="PANTHER" id="PTHR23232:SF156">
    <property type="entry name" value="KRAB DOMAIN-CONTAINING PROTEIN"/>
    <property type="match status" value="1"/>
</dbReference>
<dbReference type="AlphaFoldDB" id="A0A670ZB30"/>
<dbReference type="PROSITE" id="PS50805">
    <property type="entry name" value="KRAB"/>
    <property type="match status" value="1"/>
</dbReference>
<dbReference type="Proteomes" id="UP000472273">
    <property type="component" value="Unplaced"/>
</dbReference>
<dbReference type="SUPFAM" id="SSF109640">
    <property type="entry name" value="KRAB domain (Kruppel-associated box)"/>
    <property type="match status" value="1"/>
</dbReference>
<accession>A0A670ZB30</accession>
<keyword evidence="3" id="KW-1185">Reference proteome</keyword>
<proteinExistence type="predicted"/>
<evidence type="ECO:0000259" key="1">
    <source>
        <dbReference type="PROSITE" id="PS50805"/>
    </source>
</evidence>
<evidence type="ECO:0000313" key="3">
    <source>
        <dbReference type="Proteomes" id="UP000472273"/>
    </source>
</evidence>
<protein>
    <recommendedName>
        <fullName evidence="1">KRAB domain-containing protein</fullName>
    </recommendedName>
</protein>
<dbReference type="Gene3D" id="6.10.140.140">
    <property type="match status" value="1"/>
</dbReference>
<dbReference type="Ensembl" id="ENSPTXT00000018813.1">
    <property type="protein sequence ID" value="ENSPTXP00000018261.1"/>
    <property type="gene ID" value="ENSPTXG00000012572.1"/>
</dbReference>
<sequence>MQGPEGPTPTQSLVGGSKGGGPTASYLCSSGAWTSFSSPRNLAWSGAVYFSEEEWSQLDPDQKALHSEVMLENHRNMVSLGKTFRTVLSFVL</sequence>
<dbReference type="SMART" id="SM00349">
    <property type="entry name" value="KRAB"/>
    <property type="match status" value="1"/>
</dbReference>